<reference evidence="2" key="1">
    <citation type="journal article" date="2023" name="BMC Genomics">
        <title>Chromosome-level genome assemblies of Cutaneotrichosporon spp. (Trichosporonales, Basidiomycota) reveal imbalanced evolution between nucleotide sequences and chromosome synteny.</title>
        <authorList>
            <person name="Kobayashi Y."/>
            <person name="Kayamori A."/>
            <person name="Aoki K."/>
            <person name="Shiwa Y."/>
            <person name="Matsutani M."/>
            <person name="Fujita N."/>
            <person name="Sugita T."/>
            <person name="Iwasaki W."/>
            <person name="Tanaka N."/>
            <person name="Takashima M."/>
        </authorList>
    </citation>
    <scope>NUCLEOTIDE SEQUENCE</scope>
    <source>
        <strain evidence="2">HIS019</strain>
    </source>
</reference>
<evidence type="ECO:0000313" key="2">
    <source>
        <dbReference type="EMBL" id="BEI88228.1"/>
    </source>
</evidence>
<sequence>MPQGPSGAGKGHRPCSPSPTPSSSHSPSHGRSPLKPKPSTINIPPSSQGLPTSRSLSQSLGRATLTSHRRAAIDEWMRGLASPSPQERADIPASVVSSSFTSDSAPSPSLRSRSRTISTTTSLQSVNGFSPSQPSTSQSPPILPPTAPSFPAGNVSARAAHFNALARGATASTPSPMKGKGRREPGFARPTRSSSAKIAKSAVPILDVLTNSKPAASVGASHAESTAPPTPCTPATTAPPSPNPSHAAPTESELSREPEPEAALPGLRPLLLPTGSAPERFNLAPQSTVRTRLSLVTYKVDTAAGEVQPLPTSHPASPARFKHHRRHSSLIYKKAEPSTAFPISPSSTSSELHPSDPEGFLEGCRSDPGFRDRRHDSIVSSNLERRESILRSIVRVENREREVREAMERRGYEPASGPLRRLSLQGRPARRRSTSCVPSHSPIEGSPISLMSSYKLEASPAAPASELESPQMDSPQLGAEELLSILEPQVTRETDISTAPTTLGLTGAGSRSSLLRPASMSTTTTDEEPRVRFATPDDMRAQFRRQIHRESTLAQLTGPQRSRPPVEILDHDHLATMLSKQEYAATVTPATSTTTSIASAESLPRYRRRAEPDAAPNYVASAYTGDATAGIEASSGFGHGGEEAPGAAAATAPGPTRRTFCGAGGAELDKLVHDVHDEHRFIAVGDVDPLDHLLPEPQEGPSLFTALGRWFCPVDGS</sequence>
<feature type="region of interest" description="Disordered" evidence="1">
    <location>
        <begin position="407"/>
        <end position="445"/>
    </location>
</feature>
<evidence type="ECO:0000256" key="1">
    <source>
        <dbReference type="SAM" id="MobiDB-lite"/>
    </source>
</evidence>
<gene>
    <name evidence="2" type="ORF">CcaverHIS019_0109460</name>
</gene>
<keyword evidence="3" id="KW-1185">Reference proteome</keyword>
<name>A0AA48IE60_9TREE</name>
<feature type="compositionally biased region" description="Low complexity" evidence="1">
    <location>
        <begin position="644"/>
        <end position="653"/>
    </location>
</feature>
<evidence type="ECO:0000313" key="3">
    <source>
        <dbReference type="Proteomes" id="UP001233271"/>
    </source>
</evidence>
<organism evidence="2 3">
    <name type="scientific">Cutaneotrichosporon cavernicola</name>
    <dbReference type="NCBI Taxonomy" id="279322"/>
    <lineage>
        <taxon>Eukaryota</taxon>
        <taxon>Fungi</taxon>
        <taxon>Dikarya</taxon>
        <taxon>Basidiomycota</taxon>
        <taxon>Agaricomycotina</taxon>
        <taxon>Tremellomycetes</taxon>
        <taxon>Trichosporonales</taxon>
        <taxon>Trichosporonaceae</taxon>
        <taxon>Cutaneotrichosporon</taxon>
    </lineage>
</organism>
<feature type="compositionally biased region" description="Basic and acidic residues" evidence="1">
    <location>
        <begin position="364"/>
        <end position="374"/>
    </location>
</feature>
<feature type="region of interest" description="Disordered" evidence="1">
    <location>
        <begin position="634"/>
        <end position="653"/>
    </location>
</feature>
<feature type="compositionally biased region" description="Low complexity" evidence="1">
    <location>
        <begin position="21"/>
        <end position="33"/>
    </location>
</feature>
<dbReference type="GeneID" id="85492099"/>
<feature type="region of interest" description="Disordered" evidence="1">
    <location>
        <begin position="499"/>
        <end position="528"/>
    </location>
</feature>
<feature type="compositionally biased region" description="Low complexity" evidence="1">
    <location>
        <begin position="261"/>
        <end position="273"/>
    </location>
</feature>
<feature type="region of interest" description="Disordered" evidence="1">
    <location>
        <begin position="77"/>
        <end position="285"/>
    </location>
</feature>
<protein>
    <submittedName>
        <fullName evidence="2">Uncharacterized protein</fullName>
    </submittedName>
</protein>
<dbReference type="RefSeq" id="XP_060453494.1">
    <property type="nucleotide sequence ID" value="XM_060604260.1"/>
</dbReference>
<dbReference type="Proteomes" id="UP001233271">
    <property type="component" value="Chromosome 1"/>
</dbReference>
<dbReference type="AlphaFoldDB" id="A0AA48IE60"/>
<feature type="region of interest" description="Disordered" evidence="1">
    <location>
        <begin position="306"/>
        <end position="374"/>
    </location>
</feature>
<feature type="compositionally biased region" description="Pro residues" evidence="1">
    <location>
        <begin position="228"/>
        <end position="243"/>
    </location>
</feature>
<feature type="compositionally biased region" description="Polar residues" evidence="1">
    <location>
        <begin position="39"/>
        <end position="65"/>
    </location>
</feature>
<feature type="compositionally biased region" description="Low complexity" evidence="1">
    <location>
        <begin position="92"/>
        <end position="140"/>
    </location>
</feature>
<feature type="compositionally biased region" description="Low complexity" evidence="1">
    <location>
        <begin position="499"/>
        <end position="509"/>
    </location>
</feature>
<feature type="compositionally biased region" description="Low complexity" evidence="1">
    <location>
        <begin position="337"/>
        <end position="352"/>
    </location>
</feature>
<dbReference type="EMBL" id="AP028212">
    <property type="protein sequence ID" value="BEI88228.1"/>
    <property type="molecule type" value="Genomic_DNA"/>
</dbReference>
<feature type="region of interest" description="Disordered" evidence="1">
    <location>
        <begin position="1"/>
        <end position="65"/>
    </location>
</feature>
<proteinExistence type="predicted"/>
<dbReference type="KEGG" id="ccac:CcaHIS019_0109460"/>
<accession>A0AA48IE60</accession>